<evidence type="ECO:0000256" key="5">
    <source>
        <dbReference type="ARBA" id="ARBA00022475"/>
    </source>
</evidence>
<organism evidence="12 15">
    <name type="scientific">Dickeya undicola</name>
    <dbReference type="NCBI Taxonomy" id="1577887"/>
    <lineage>
        <taxon>Bacteria</taxon>
        <taxon>Pseudomonadati</taxon>
        <taxon>Pseudomonadota</taxon>
        <taxon>Gammaproteobacteria</taxon>
        <taxon>Enterobacterales</taxon>
        <taxon>Pectobacteriaceae</taxon>
        <taxon>Dickeya</taxon>
    </lineage>
</organism>
<keyword evidence="12" id="KW-0966">Cell projection</keyword>
<comment type="caution">
    <text evidence="12">The sequence shown here is derived from an EMBL/GenBank/DDBJ whole genome shotgun (WGS) entry which is preliminary data.</text>
</comment>
<dbReference type="NCBIfam" id="NF005435">
    <property type="entry name" value="PRK07021.1"/>
    <property type="match status" value="1"/>
</dbReference>
<evidence type="ECO:0000256" key="8">
    <source>
        <dbReference type="ARBA" id="ARBA00022779"/>
    </source>
</evidence>
<comment type="subcellular location">
    <subcellularLocation>
        <location evidence="11">Cell inner membrane</location>
    </subcellularLocation>
    <subcellularLocation>
        <location evidence="2">Cell membrane</location>
        <topology evidence="2">Single-pass membrane protein</topology>
    </subcellularLocation>
</comment>
<evidence type="ECO:0000313" key="12">
    <source>
        <dbReference type="EMBL" id="RNM07644.1"/>
    </source>
</evidence>
<comment type="similarity">
    <text evidence="3 11">Belongs to the FliL family.</text>
</comment>
<dbReference type="EMBL" id="RJLS01000002">
    <property type="protein sequence ID" value="RNM26678.1"/>
    <property type="molecule type" value="Genomic_DNA"/>
</dbReference>
<accession>A0A3N0G5D2</accession>
<dbReference type="PANTHER" id="PTHR35091:SF2">
    <property type="entry name" value="FLAGELLAR PROTEIN FLIL"/>
    <property type="match status" value="1"/>
</dbReference>
<dbReference type="PANTHER" id="PTHR35091">
    <property type="entry name" value="FLAGELLAR PROTEIN FLIL"/>
    <property type="match status" value="1"/>
</dbReference>
<evidence type="ECO:0000256" key="9">
    <source>
        <dbReference type="ARBA" id="ARBA00022989"/>
    </source>
</evidence>
<dbReference type="InterPro" id="IPR005503">
    <property type="entry name" value="FliL"/>
</dbReference>
<protein>
    <recommendedName>
        <fullName evidence="4 11">Flagellar protein FliL</fullName>
    </recommendedName>
</protein>
<dbReference type="Pfam" id="PF03748">
    <property type="entry name" value="FliL"/>
    <property type="match status" value="1"/>
</dbReference>
<dbReference type="RefSeq" id="WP_033567693.1">
    <property type="nucleotide sequence ID" value="NZ_JBPWOM010000012.1"/>
</dbReference>
<gene>
    <name evidence="12" type="primary">fliL</name>
    <name evidence="12" type="ORF">EF878_06820</name>
    <name evidence="13" type="ORF">EFS38_02720</name>
</gene>
<evidence type="ECO:0000313" key="15">
    <source>
        <dbReference type="Proteomes" id="UP000276061"/>
    </source>
</evidence>
<dbReference type="EMBL" id="RJLR01000012">
    <property type="protein sequence ID" value="RNM07644.1"/>
    <property type="molecule type" value="Genomic_DNA"/>
</dbReference>
<dbReference type="GO" id="GO:0009425">
    <property type="term" value="C:bacterial-type flagellum basal body"/>
    <property type="evidence" value="ECO:0007669"/>
    <property type="project" value="InterPro"/>
</dbReference>
<evidence type="ECO:0000256" key="6">
    <source>
        <dbReference type="ARBA" id="ARBA00022500"/>
    </source>
</evidence>
<keyword evidence="10 11" id="KW-0472">Membrane</keyword>
<reference evidence="14 15" key="1">
    <citation type="submission" date="2018-11" db="EMBL/GenBank/DDBJ databases">
        <title>Characterization of surface water Dickeya isolates.</title>
        <authorList>
            <person name="Van Gijsegem F."/>
            <person name="Pedron J."/>
        </authorList>
    </citation>
    <scope>NUCLEOTIDE SEQUENCE [LARGE SCALE GENOMIC DNA]</scope>
    <source>
        <strain evidence="12 15">FVG1-MFV-O17</strain>
        <strain evidence="13 14">FVG10-MFV-A16</strain>
    </source>
</reference>
<evidence type="ECO:0000256" key="2">
    <source>
        <dbReference type="ARBA" id="ARBA00004162"/>
    </source>
</evidence>
<evidence type="ECO:0000256" key="11">
    <source>
        <dbReference type="RuleBase" id="RU364125"/>
    </source>
</evidence>
<evidence type="ECO:0000313" key="14">
    <source>
        <dbReference type="Proteomes" id="UP000271870"/>
    </source>
</evidence>
<keyword evidence="9" id="KW-1133">Transmembrane helix</keyword>
<proteinExistence type="inferred from homology"/>
<keyword evidence="8 11" id="KW-0283">Flagellar rotation</keyword>
<keyword evidence="6 11" id="KW-0145">Chemotaxis</keyword>
<evidence type="ECO:0000256" key="4">
    <source>
        <dbReference type="ARBA" id="ARBA00021812"/>
    </source>
</evidence>
<evidence type="ECO:0000256" key="1">
    <source>
        <dbReference type="ARBA" id="ARBA00002254"/>
    </source>
</evidence>
<keyword evidence="12" id="KW-0969">Cilium</keyword>
<keyword evidence="5" id="KW-1003">Cell membrane</keyword>
<sequence>MATSNKKAQSGGNKKSLWLILLIVIALAATAAAGAGWWLLSQKKAETAASEPPPPPAPVFMPLDTFTVNLLSPDNNPDRVLYVGITLRVPDEATRARLTNYLPEIRSRLIMLFSRQSSSVLATEQGKQKLVEDIKQVLSPPLVPGQPNQVVSDVLFTAFILR</sequence>
<comment type="function">
    <text evidence="1 11">Controls the rotational direction of flagella during chemotaxis.</text>
</comment>
<dbReference type="GO" id="GO:0005886">
    <property type="term" value="C:plasma membrane"/>
    <property type="evidence" value="ECO:0007669"/>
    <property type="project" value="UniProtKB-SubCell"/>
</dbReference>
<evidence type="ECO:0000313" key="13">
    <source>
        <dbReference type="EMBL" id="RNM26678.1"/>
    </source>
</evidence>
<dbReference type="GO" id="GO:0006935">
    <property type="term" value="P:chemotaxis"/>
    <property type="evidence" value="ECO:0007669"/>
    <property type="project" value="UniProtKB-KW"/>
</dbReference>
<keyword evidence="14" id="KW-1185">Reference proteome</keyword>
<dbReference type="GO" id="GO:0071978">
    <property type="term" value="P:bacterial-type flagellum-dependent swarming motility"/>
    <property type="evidence" value="ECO:0007669"/>
    <property type="project" value="TreeGrafter"/>
</dbReference>
<keyword evidence="11" id="KW-0997">Cell inner membrane</keyword>
<dbReference type="Proteomes" id="UP000271870">
    <property type="component" value="Unassembled WGS sequence"/>
</dbReference>
<dbReference type="AlphaFoldDB" id="A0A3N0G5D2"/>
<keyword evidence="7" id="KW-0812">Transmembrane</keyword>
<keyword evidence="12" id="KW-0282">Flagellum</keyword>
<name>A0A3N0G5D2_9GAMM</name>
<dbReference type="Proteomes" id="UP000276061">
    <property type="component" value="Unassembled WGS sequence"/>
</dbReference>
<evidence type="ECO:0000256" key="3">
    <source>
        <dbReference type="ARBA" id="ARBA00008281"/>
    </source>
</evidence>
<evidence type="ECO:0000256" key="7">
    <source>
        <dbReference type="ARBA" id="ARBA00022692"/>
    </source>
</evidence>
<evidence type="ECO:0000256" key="10">
    <source>
        <dbReference type="ARBA" id="ARBA00023136"/>
    </source>
</evidence>
<dbReference type="OrthoDB" id="2087278at2"/>